<protein>
    <submittedName>
        <fullName evidence="2">Uncharacterized protein</fullName>
    </submittedName>
</protein>
<dbReference type="AlphaFoldDB" id="A0A433Q9N1"/>
<keyword evidence="3" id="KW-1185">Reference proteome</keyword>
<sequence>MSTPTSISISTSTSTSNPTPTTTLPTQPPDSPAKTAYTSFRPYLRNFVKSRLPPPDSPRGPAPPNSWDEVCLRWYSQRRLDREEGEPPRCKMVCLRRKVAGAGRKVRERRSAVGGIRWVGIICT</sequence>
<reference evidence="2 3" key="1">
    <citation type="journal article" date="2018" name="New Phytol.">
        <title>Phylogenomics of Endogonaceae and evolution of mycorrhizas within Mucoromycota.</title>
        <authorList>
            <person name="Chang Y."/>
            <person name="Desiro A."/>
            <person name="Na H."/>
            <person name="Sandor L."/>
            <person name="Lipzen A."/>
            <person name="Clum A."/>
            <person name="Barry K."/>
            <person name="Grigoriev I.V."/>
            <person name="Martin F.M."/>
            <person name="Stajich J.E."/>
            <person name="Smith M.E."/>
            <person name="Bonito G."/>
            <person name="Spatafora J.W."/>
        </authorList>
    </citation>
    <scope>NUCLEOTIDE SEQUENCE [LARGE SCALE GENOMIC DNA]</scope>
    <source>
        <strain evidence="2 3">AD002</strain>
    </source>
</reference>
<feature type="compositionally biased region" description="Low complexity" evidence="1">
    <location>
        <begin position="1"/>
        <end position="25"/>
    </location>
</feature>
<evidence type="ECO:0000313" key="3">
    <source>
        <dbReference type="Proteomes" id="UP000274822"/>
    </source>
</evidence>
<feature type="region of interest" description="Disordered" evidence="1">
    <location>
        <begin position="1"/>
        <end position="36"/>
    </location>
</feature>
<comment type="caution">
    <text evidence="2">The sequence shown here is derived from an EMBL/GenBank/DDBJ whole genome shotgun (WGS) entry which is preliminary data.</text>
</comment>
<dbReference type="Proteomes" id="UP000274822">
    <property type="component" value="Unassembled WGS sequence"/>
</dbReference>
<organism evidence="2 3">
    <name type="scientific">Jimgerdemannia flammicorona</name>
    <dbReference type="NCBI Taxonomy" id="994334"/>
    <lineage>
        <taxon>Eukaryota</taxon>
        <taxon>Fungi</taxon>
        <taxon>Fungi incertae sedis</taxon>
        <taxon>Mucoromycota</taxon>
        <taxon>Mucoromycotina</taxon>
        <taxon>Endogonomycetes</taxon>
        <taxon>Endogonales</taxon>
        <taxon>Endogonaceae</taxon>
        <taxon>Jimgerdemannia</taxon>
    </lineage>
</organism>
<evidence type="ECO:0000313" key="2">
    <source>
        <dbReference type="EMBL" id="RUS26495.1"/>
    </source>
</evidence>
<dbReference type="EMBL" id="RBNJ01010327">
    <property type="protein sequence ID" value="RUS26495.1"/>
    <property type="molecule type" value="Genomic_DNA"/>
</dbReference>
<name>A0A433Q9N1_9FUNG</name>
<evidence type="ECO:0000256" key="1">
    <source>
        <dbReference type="SAM" id="MobiDB-lite"/>
    </source>
</evidence>
<gene>
    <name evidence="2" type="ORF">BC938DRAFT_470695</name>
</gene>
<accession>A0A433Q9N1</accession>
<proteinExistence type="predicted"/>